<dbReference type="Ensembl" id="ENSRFET00010014813.1">
    <property type="protein sequence ID" value="ENSRFEP00010013534.1"/>
    <property type="gene ID" value="ENSRFEG00010009167.1"/>
</dbReference>
<dbReference type="Gene3D" id="3.30.1370.50">
    <property type="entry name" value="R3H-like domain"/>
    <property type="match status" value="1"/>
</dbReference>
<evidence type="ECO:0000256" key="11">
    <source>
        <dbReference type="ARBA" id="ARBA00023134"/>
    </source>
</evidence>
<dbReference type="AlphaFoldDB" id="A0A671EJM0"/>
<evidence type="ECO:0000256" key="9">
    <source>
        <dbReference type="ARBA" id="ARBA00023015"/>
    </source>
</evidence>
<keyword evidence="4" id="KW-0678">Repressor</keyword>
<dbReference type="PROSITE" id="PS51719">
    <property type="entry name" value="G_SEPTIN"/>
    <property type="match status" value="1"/>
</dbReference>
<dbReference type="InterPro" id="IPR030379">
    <property type="entry name" value="G_SEPTIN_dom"/>
</dbReference>
<evidence type="ECO:0000256" key="8">
    <source>
        <dbReference type="ARBA" id="ARBA00022843"/>
    </source>
</evidence>
<comment type="function">
    <text evidence="16">Enhances the ATPase activity of DHX15 by acting like a brace that tethers mobile sections of DHX15 together, stabilizing a functional conformation with high RNA affinity of DHX15. Involved in the constitutive silencing of the interferon beta promoter, independently of the virus-induced signals, and in the inhibition of the basal and cytokine-induced iNOS promoter activity. Also involved in the regulation of IL-8 transcription. May also act as a DNA-binding transcription regulator: interacts with a specific negative regulatory element (NRE) 5'-AATTCCTCTGA-3' to mediate transcriptional repression of certain NK-kappa-B responsive genes.</text>
</comment>
<dbReference type="PROSITE" id="PS51061">
    <property type="entry name" value="R3H"/>
    <property type="match status" value="1"/>
</dbReference>
<dbReference type="GO" id="GO:0003677">
    <property type="term" value="F:DNA binding"/>
    <property type="evidence" value="ECO:0007669"/>
    <property type="project" value="UniProtKB-KW"/>
</dbReference>
<dbReference type="PANTHER" id="PTHR18884">
    <property type="entry name" value="SEPTIN"/>
    <property type="match status" value="1"/>
</dbReference>
<reference evidence="25 26" key="2">
    <citation type="journal article" date="2018" name="Annu Rev Anim Biosci">
        <title>Bat Biology, Genomes, and the Bat1K Project: To Generate Chromosome-Level Genomes for All Living Bat Species.</title>
        <authorList>
            <person name="Teeling E.C."/>
            <person name="Vernes S.C."/>
            <person name="Davalos L.M."/>
            <person name="Ray D.A."/>
            <person name="Gilbert M.T.P."/>
            <person name="Myers E."/>
        </authorList>
    </citation>
    <scope>NUCLEOTIDE SEQUENCE</scope>
</reference>
<reference evidence="25" key="4">
    <citation type="submission" date="2025-08" db="UniProtKB">
        <authorList>
            <consortium name="Ensembl"/>
        </authorList>
    </citation>
    <scope>IDENTIFICATION</scope>
</reference>
<dbReference type="SUPFAM" id="SSF52540">
    <property type="entry name" value="P-loop containing nucleoside triphosphate hydrolases"/>
    <property type="match status" value="1"/>
</dbReference>
<accession>A0A671EJM0</accession>
<dbReference type="Pfam" id="PF01424">
    <property type="entry name" value="R3H"/>
    <property type="match status" value="1"/>
</dbReference>
<dbReference type="SMART" id="SM00393">
    <property type="entry name" value="R3H"/>
    <property type="match status" value="1"/>
</dbReference>
<keyword evidence="12" id="KW-0804">Transcription</keyword>
<dbReference type="GO" id="GO:0005856">
    <property type="term" value="C:cytoskeleton"/>
    <property type="evidence" value="ECO:0007669"/>
    <property type="project" value="UniProtKB-SubCell"/>
</dbReference>
<feature type="region of interest" description="Disordered" evidence="21">
    <location>
        <begin position="846"/>
        <end position="869"/>
    </location>
</feature>
<dbReference type="Gene3D" id="3.30.160.20">
    <property type="match status" value="2"/>
</dbReference>
<keyword evidence="6" id="KW-0597">Phosphoprotein</keyword>
<dbReference type="InterPro" id="IPR000467">
    <property type="entry name" value="G_patch_dom"/>
</dbReference>
<evidence type="ECO:0000256" key="5">
    <source>
        <dbReference type="ARBA" id="ARBA00022499"/>
    </source>
</evidence>
<dbReference type="GO" id="GO:0042995">
    <property type="term" value="C:cell projection"/>
    <property type="evidence" value="ECO:0007669"/>
    <property type="project" value="UniProtKB-SubCell"/>
</dbReference>
<organism evidence="25 26">
    <name type="scientific">Rhinolophus ferrumequinum</name>
    <name type="common">Greater horseshoe bat</name>
    <dbReference type="NCBI Taxonomy" id="59479"/>
    <lineage>
        <taxon>Eukaryota</taxon>
        <taxon>Metazoa</taxon>
        <taxon>Chordata</taxon>
        <taxon>Craniata</taxon>
        <taxon>Vertebrata</taxon>
        <taxon>Euteleostomi</taxon>
        <taxon>Mammalia</taxon>
        <taxon>Eutheria</taxon>
        <taxon>Laurasiatheria</taxon>
        <taxon>Chiroptera</taxon>
        <taxon>Yinpterochiroptera</taxon>
        <taxon>Rhinolophoidea</taxon>
        <taxon>Rhinolophidae</taxon>
        <taxon>Rhinolophinae</taxon>
        <taxon>Rhinolophus</taxon>
    </lineage>
</organism>
<keyword evidence="13" id="KW-0963">Cytoplasm</keyword>
<evidence type="ECO:0000256" key="4">
    <source>
        <dbReference type="ARBA" id="ARBA00022491"/>
    </source>
</evidence>
<evidence type="ECO:0000259" key="24">
    <source>
        <dbReference type="PROSITE" id="PS51719"/>
    </source>
</evidence>
<sequence length="1122" mass="127022">MAATDIARQVGEGCRTVPLAGHVGFDSLPDQLVNKSVSQGFCFNILCVGETGLGKSTLMDTLFNTKFEGEPATHTQPGVQLRSSTYDLQESNVGLKLTIVSTVGFGDQINKEDSYKPIVEFIDAQFEAYLQEELKIRRILHTYHDSRIHACLYFIAPTGHSLKSLDLVTMKKLDSKVNIIPIIAKSDAVSKSELTKFKIKITSELVSNGVQIYQFPTDDESVAEINGTMNAHLPFAVIGSTEELKIGNKMMKARQYPWGTVQVENEAHCDFVKLREMLIRVNMEDLREQTHSRHYELYRRCKLEEMGFKDTDPDSKPFSLQETYEAKRNEFLGELQKKEEEMRQMFVQRVKEKEAELKEAEKELHEKFDRLKKLHQDEKKKLEDKKKSLDDEVNAFKQRKTAAELLQSQGPQAGGSQTLKRDKEKKKYSPRLMEKILQMAEGIDIGEMPSYDLILSKPSKGQKRHLSTCDGQNPPKKQAGSKFHARPRFEPVHFVASSSKDERQEDPYGPQTKEVNEQTHFASMPRDIYQDYTQDSFSVQDGNSQYCDSSGFIFTKDQPVTANMYFDSGNPALSSISQQANSQSAPESLPSQTFPESVVAEKQYFIEKLTATIWNNLSNPEMTSGSDKINYTYMLTRCIQACKTNPEYIYAPLKEIPPADIPKNKKLLTDGYACEVRCQNIYLTTGYAGSKNGSRDRATELAVKLLQKRIEVRVVRRKFKHTIGEDLVVCQIGMPSYEFPPALKPPEELVVLAKDASGQPIFNASAKHWTNFVLTENANDAIGILNNSASYNKMSVEYKYEMMPNRTWRCRVFLQDHCLAEGYGTKKTSKHAAADEALKILQKTQPTYPSVKSSQCQTGSSPRGSGKKKDIKDLVVYENSSNPVCTLNDTAQFNRMTVEYVYERMTGLRWKCKVILESEVIAEAVGVKKTVKYEAAGEAVKTLKKTQPTVINNLKKGTIEDVISRNEIQGRSAEEAYKQQIKEDNIGNQLLRKMGWTGGGLGKSGEGIREPISVKEQHKREGLGLDVERVNKIAKRDIEQIIRNYARSESHTDLTFSTELTNDERKQIHQIAQKYGLKSKSHGVGHDRYLVVGRKRRKEDLLDQLKQEGQVGHYELVMPQAN</sequence>
<keyword evidence="5" id="KW-1017">Isopeptide bond</keyword>
<reference evidence="25 26" key="1">
    <citation type="journal article" date="2015" name="Annu Rev Anim Biosci">
        <title>The Genome 10K Project: a way forward.</title>
        <authorList>
            <person name="Koepfli K.P."/>
            <person name="Paten B."/>
            <person name="O'Brien S.J."/>
            <person name="Koepfli K.P."/>
            <person name="Paten B."/>
            <person name="Antunes A."/>
            <person name="Belov K."/>
            <person name="Bustamante C."/>
            <person name="Castoe T.A."/>
            <person name="Clawson H."/>
            <person name="Crawford A.J."/>
            <person name="Diekhans M."/>
            <person name="Distel D."/>
            <person name="Durbin R."/>
            <person name="Earl D."/>
            <person name="Fujita M.K."/>
            <person name="Gamble T."/>
            <person name="Georges A."/>
            <person name="Gemmell N."/>
            <person name="Gilbert M.T."/>
            <person name="Graves J.M."/>
            <person name="Green R.E."/>
            <person name="Hickey G."/>
            <person name="Jarvis E.D."/>
            <person name="Johnson W."/>
            <person name="Komissarov A."/>
            <person name="Korf I."/>
            <person name="Kuhn R."/>
            <person name="Larkin D.M."/>
            <person name="Lewin H."/>
            <person name="Lopez J.V."/>
            <person name="Ma J."/>
            <person name="Marques-Bonet T."/>
            <person name="Miller W."/>
            <person name="Murphy R."/>
            <person name="Pevzner P."/>
            <person name="Shapiro B."/>
            <person name="Steiner C."/>
            <person name="Tamazian G."/>
            <person name="Venkatesh B."/>
            <person name="Wang J."/>
            <person name="Wayne R."/>
            <person name="Wiley E."/>
            <person name="Yang H."/>
            <person name="Zhang G."/>
            <person name="Haussler D."/>
            <person name="Ryder O."/>
            <person name="O'Brien S.J."/>
        </authorList>
    </citation>
    <scope>NUCLEOTIDE SEQUENCE</scope>
</reference>
<dbReference type="CDD" id="cd01850">
    <property type="entry name" value="CDC_Septin"/>
    <property type="match status" value="1"/>
</dbReference>
<feature type="coiled-coil region" evidence="20">
    <location>
        <begin position="321"/>
        <end position="399"/>
    </location>
</feature>
<dbReference type="SUPFAM" id="SSF54768">
    <property type="entry name" value="dsRNA-binding domain-like"/>
    <property type="match status" value="2"/>
</dbReference>
<dbReference type="InParanoid" id="A0A671EJM0"/>
<evidence type="ECO:0000256" key="3">
    <source>
        <dbReference type="ARBA" id="ARBA00004604"/>
    </source>
</evidence>
<keyword evidence="15" id="KW-0966">Cell projection</keyword>
<evidence type="ECO:0000256" key="19">
    <source>
        <dbReference type="RuleBase" id="RU004560"/>
    </source>
</evidence>
<dbReference type="InterPro" id="IPR027417">
    <property type="entry name" value="P-loop_NTPase"/>
</dbReference>
<feature type="compositionally biased region" description="Polar residues" evidence="21">
    <location>
        <begin position="406"/>
        <end position="418"/>
    </location>
</feature>
<keyword evidence="14" id="KW-0539">Nucleus</keyword>
<evidence type="ECO:0000256" key="10">
    <source>
        <dbReference type="ARBA" id="ARBA00023125"/>
    </source>
</evidence>
<dbReference type="Gene3D" id="3.40.50.300">
    <property type="entry name" value="P-loop containing nucleotide triphosphate hydrolases"/>
    <property type="match status" value="1"/>
</dbReference>
<keyword evidence="26" id="KW-1185">Reference proteome</keyword>
<feature type="compositionally biased region" description="Polar residues" evidence="21">
    <location>
        <begin position="846"/>
        <end position="863"/>
    </location>
</feature>
<evidence type="ECO:0000259" key="23">
    <source>
        <dbReference type="PROSITE" id="PS51061"/>
    </source>
</evidence>
<keyword evidence="9" id="KW-0805">Transcription regulation</keyword>
<dbReference type="CDD" id="cd02640">
    <property type="entry name" value="R3H_NRF"/>
    <property type="match status" value="1"/>
</dbReference>
<evidence type="ECO:0000259" key="22">
    <source>
        <dbReference type="PROSITE" id="PS50174"/>
    </source>
</evidence>
<dbReference type="GO" id="GO:0005525">
    <property type="term" value="F:GTP binding"/>
    <property type="evidence" value="ECO:0007669"/>
    <property type="project" value="UniProtKB-KW"/>
</dbReference>
<comment type="similarity">
    <text evidence="19">Belongs to the TRAFAC class TrmE-Era-EngA-EngB-Septin-like GTPase superfamily. Septin GTPase family.</text>
</comment>
<evidence type="ECO:0000256" key="14">
    <source>
        <dbReference type="ARBA" id="ARBA00023242"/>
    </source>
</evidence>
<evidence type="ECO:0000256" key="16">
    <source>
        <dbReference type="ARBA" id="ARBA00055813"/>
    </source>
</evidence>
<dbReference type="FunFam" id="3.30.160.20:FF:000034">
    <property type="entry name" value="NFKB repressing factor"/>
    <property type="match status" value="1"/>
</dbReference>
<dbReference type="FunFam" id="3.40.50.300:FF:000036">
    <property type="entry name" value="septin-6 isoform X2"/>
    <property type="match status" value="1"/>
</dbReference>
<dbReference type="SMART" id="SM00358">
    <property type="entry name" value="DSRM"/>
    <property type="match status" value="2"/>
</dbReference>
<dbReference type="GeneTree" id="ENSGT00940000157256"/>
<name>A0A671EJM0_RHIFE</name>
<dbReference type="PROSITE" id="PS50174">
    <property type="entry name" value="G_PATCH"/>
    <property type="match status" value="1"/>
</dbReference>
<evidence type="ECO:0000256" key="1">
    <source>
        <dbReference type="ARBA" id="ARBA00004245"/>
    </source>
</evidence>
<comment type="subunit">
    <text evidence="17">Interacts with NF-kappa-B. Interacts with XRN2. Interacts (via G-patch domain) with DHX15; promoting the RNA helicase activity of DHX15.</text>
</comment>
<reference evidence="25" key="5">
    <citation type="submission" date="2025-09" db="UniProtKB">
        <authorList>
            <consortium name="Ensembl"/>
        </authorList>
    </citation>
    <scope>IDENTIFICATION</scope>
</reference>
<dbReference type="InterPro" id="IPR058828">
    <property type="entry name" value="DSRM_CARF/NKRF"/>
</dbReference>
<dbReference type="SUPFAM" id="SSF82708">
    <property type="entry name" value="R3H domain"/>
    <property type="match status" value="1"/>
</dbReference>
<dbReference type="Proteomes" id="UP000472240">
    <property type="component" value="Chromosome 1"/>
</dbReference>
<feature type="region of interest" description="Disordered" evidence="21">
    <location>
        <begin position="462"/>
        <end position="483"/>
    </location>
</feature>
<dbReference type="InterPro" id="IPR014720">
    <property type="entry name" value="dsRBD_dom"/>
</dbReference>
<dbReference type="Pfam" id="PF26535">
    <property type="entry name" value="DSRM_CARF"/>
    <property type="match status" value="1"/>
</dbReference>
<protein>
    <recommendedName>
        <fullName evidence="18">NF-kappa-B-repressing factor</fullName>
    </recommendedName>
</protein>
<evidence type="ECO:0000313" key="26">
    <source>
        <dbReference type="Proteomes" id="UP000472240"/>
    </source>
</evidence>
<evidence type="ECO:0000256" key="7">
    <source>
        <dbReference type="ARBA" id="ARBA00022741"/>
    </source>
</evidence>
<keyword evidence="8" id="KW-0832">Ubl conjugation</keyword>
<evidence type="ECO:0000256" key="6">
    <source>
        <dbReference type="ARBA" id="ARBA00022553"/>
    </source>
</evidence>
<feature type="domain" description="G-patch" evidence="22">
    <location>
        <begin position="983"/>
        <end position="1028"/>
    </location>
</feature>
<dbReference type="InterPro" id="IPR036867">
    <property type="entry name" value="R3H_dom_sf"/>
</dbReference>
<dbReference type="FunFam" id="3.30.160.20:FF:000030">
    <property type="entry name" value="NFKB repressing factor"/>
    <property type="match status" value="1"/>
</dbReference>
<evidence type="ECO:0000256" key="15">
    <source>
        <dbReference type="ARBA" id="ARBA00023273"/>
    </source>
</evidence>
<dbReference type="FunCoup" id="A0A671EJM0">
    <property type="interactions" value="2161"/>
</dbReference>
<proteinExistence type="inferred from homology"/>
<keyword evidence="20" id="KW-0175">Coiled coil</keyword>
<reference evidence="26" key="3">
    <citation type="submission" date="2018-12" db="EMBL/GenBank/DDBJ databases">
        <title>G10K-VGP greater horseshoe bat female genome, primary haplotype.</title>
        <authorList>
            <person name="Teeling E."/>
            <person name="Myers G."/>
            <person name="Vernes S."/>
            <person name="Pippel M."/>
            <person name="Winkler S."/>
            <person name="Fedrigo O."/>
            <person name="Rhie A."/>
            <person name="Koren S."/>
            <person name="Phillippy A."/>
            <person name="Lewin H."/>
            <person name="Damas J."/>
            <person name="Howe K."/>
            <person name="Mountcastle J."/>
            <person name="Jarvis E.D."/>
        </authorList>
    </citation>
    <scope>NUCLEOTIDE SEQUENCE [LARGE SCALE GENOMIC DNA]</scope>
</reference>
<evidence type="ECO:0000256" key="2">
    <source>
        <dbReference type="ARBA" id="ARBA00004316"/>
    </source>
</evidence>
<feature type="domain" description="Septin-type G" evidence="24">
    <location>
        <begin position="39"/>
        <end position="305"/>
    </location>
</feature>
<dbReference type="InterPro" id="IPR001374">
    <property type="entry name" value="R3H_dom"/>
</dbReference>
<evidence type="ECO:0000256" key="21">
    <source>
        <dbReference type="SAM" id="MobiDB-lite"/>
    </source>
</evidence>
<evidence type="ECO:0000256" key="13">
    <source>
        <dbReference type="ARBA" id="ARBA00023212"/>
    </source>
</evidence>
<evidence type="ECO:0000256" key="20">
    <source>
        <dbReference type="SAM" id="Coils"/>
    </source>
</evidence>
<feature type="region of interest" description="Disordered" evidence="21">
    <location>
        <begin position="405"/>
        <end position="427"/>
    </location>
</feature>
<evidence type="ECO:0000256" key="18">
    <source>
        <dbReference type="ARBA" id="ARBA00068533"/>
    </source>
</evidence>
<keyword evidence="7 19" id="KW-0547">Nucleotide-binding</keyword>
<keyword evidence="11 19" id="KW-0342">GTP-binding</keyword>
<evidence type="ECO:0000256" key="17">
    <source>
        <dbReference type="ARBA" id="ARBA00062272"/>
    </source>
</evidence>
<dbReference type="InterPro" id="IPR034071">
    <property type="entry name" value="R3H_NRF"/>
</dbReference>
<gene>
    <name evidence="25" type="primary">NKRF</name>
</gene>
<dbReference type="Pfam" id="PF01585">
    <property type="entry name" value="G-patch"/>
    <property type="match status" value="1"/>
</dbReference>
<feature type="domain" description="R3H" evidence="23">
    <location>
        <begin position="1032"/>
        <end position="1096"/>
    </location>
</feature>
<dbReference type="InterPro" id="IPR016491">
    <property type="entry name" value="Septin"/>
</dbReference>
<dbReference type="Pfam" id="PF00735">
    <property type="entry name" value="Septin"/>
    <property type="match status" value="1"/>
</dbReference>
<comment type="subcellular location">
    <subcellularLocation>
        <location evidence="2">Cell projection</location>
    </subcellularLocation>
    <subcellularLocation>
        <location evidence="1">Cytoplasm</location>
        <location evidence="1">Cytoskeleton</location>
    </subcellularLocation>
    <subcellularLocation>
        <location evidence="3">Nucleus</location>
        <location evidence="3">Nucleolus</location>
    </subcellularLocation>
</comment>
<dbReference type="GO" id="GO:0005730">
    <property type="term" value="C:nucleolus"/>
    <property type="evidence" value="ECO:0007669"/>
    <property type="project" value="UniProtKB-SubCell"/>
</dbReference>
<dbReference type="FunFam" id="3.30.1370.50:FF:000004">
    <property type="entry name" value="NFKB repressing factor"/>
    <property type="match status" value="1"/>
</dbReference>
<dbReference type="SMART" id="SM00443">
    <property type="entry name" value="G_patch"/>
    <property type="match status" value="1"/>
</dbReference>
<evidence type="ECO:0000313" key="25">
    <source>
        <dbReference type="Ensembl" id="ENSRFEP00010013534.1"/>
    </source>
</evidence>
<evidence type="ECO:0000256" key="12">
    <source>
        <dbReference type="ARBA" id="ARBA00023163"/>
    </source>
</evidence>
<keyword evidence="10" id="KW-0238">DNA-binding</keyword>
<keyword evidence="13" id="KW-0206">Cytoskeleton</keyword>